<keyword evidence="9 14" id="KW-0540">Nuclease</keyword>
<dbReference type="RefSeq" id="WP_377812440.1">
    <property type="nucleotide sequence ID" value="NZ_JBHRSJ010000001.1"/>
</dbReference>
<dbReference type="InterPro" id="IPR022898">
    <property type="entry name" value="RNase_HII"/>
</dbReference>
<dbReference type="NCBIfam" id="NF000595">
    <property type="entry name" value="PRK00015.1-3"/>
    <property type="match status" value="1"/>
</dbReference>
<comment type="caution">
    <text evidence="18">The sequence shown here is derived from an EMBL/GenBank/DDBJ whole genome shotgun (WGS) entry which is preliminary data.</text>
</comment>
<dbReference type="InterPro" id="IPR001352">
    <property type="entry name" value="RNase_HII/HIII"/>
</dbReference>
<keyword evidence="11 14" id="KW-0255">Endonuclease</keyword>
<dbReference type="SUPFAM" id="SSF53098">
    <property type="entry name" value="Ribonuclease H-like"/>
    <property type="match status" value="1"/>
</dbReference>
<evidence type="ECO:0000259" key="17">
    <source>
        <dbReference type="PROSITE" id="PS51975"/>
    </source>
</evidence>
<evidence type="ECO:0000256" key="4">
    <source>
        <dbReference type="ARBA" id="ARBA00004496"/>
    </source>
</evidence>
<dbReference type="CDD" id="cd07182">
    <property type="entry name" value="RNase_HII_bacteria_HII_like"/>
    <property type="match status" value="1"/>
</dbReference>
<dbReference type="PANTHER" id="PTHR10954:SF18">
    <property type="entry name" value="RIBONUCLEASE HII"/>
    <property type="match status" value="1"/>
</dbReference>
<dbReference type="NCBIfam" id="NF000594">
    <property type="entry name" value="PRK00015.1-1"/>
    <property type="match status" value="1"/>
</dbReference>
<dbReference type="GO" id="GO:0004523">
    <property type="term" value="F:RNA-DNA hybrid ribonuclease activity"/>
    <property type="evidence" value="ECO:0007669"/>
    <property type="project" value="UniProtKB-EC"/>
</dbReference>
<comment type="cofactor">
    <cofactor evidence="14 15">
        <name>Mn(2+)</name>
        <dbReference type="ChEBI" id="CHEBI:29035"/>
    </cofactor>
    <cofactor evidence="14 15">
        <name>Mg(2+)</name>
        <dbReference type="ChEBI" id="CHEBI:18420"/>
    </cofactor>
    <text evidence="14 15">Manganese or magnesium. Binds 1 divalent metal ion per monomer in the absence of substrate. May bind a second metal ion after substrate binding.</text>
</comment>
<evidence type="ECO:0000256" key="16">
    <source>
        <dbReference type="RuleBase" id="RU003515"/>
    </source>
</evidence>
<sequence>MQLGLDFSLVEELVAGVDEVGRGPLCGPVVTAAVILDPSRPIRGLNDSKKLGEARREALFDEICEKALAWCIGRAEVEEIDRLNILHATMLAMQRAVEGLCVMPRLALIDGNRCPQLSVPTAAVVKGDSQVPAIAAASILAKVSRDREMQTMDLLYPGYGLAAHKGYPTAEHLDALTRLGPTRIHRRSFAPVRAAFEALAQPALPTATGALL</sequence>
<protein>
    <recommendedName>
        <fullName evidence="7 14">Ribonuclease HII</fullName>
        <shortName evidence="14">RNase HII</shortName>
        <ecNumber evidence="6 14">3.1.26.4</ecNumber>
    </recommendedName>
</protein>
<comment type="similarity">
    <text evidence="5 14 16">Belongs to the RNase HII family.</text>
</comment>
<dbReference type="Proteomes" id="UP001595457">
    <property type="component" value="Unassembled WGS sequence"/>
</dbReference>
<feature type="binding site" evidence="14 15">
    <location>
        <position position="18"/>
    </location>
    <ligand>
        <name>a divalent metal cation</name>
        <dbReference type="ChEBI" id="CHEBI:60240"/>
    </ligand>
</feature>
<evidence type="ECO:0000256" key="12">
    <source>
        <dbReference type="ARBA" id="ARBA00022801"/>
    </source>
</evidence>
<feature type="domain" description="RNase H type-2" evidence="17">
    <location>
        <begin position="12"/>
        <end position="201"/>
    </location>
</feature>
<keyword evidence="10 14" id="KW-0479">Metal-binding</keyword>
<gene>
    <name evidence="14 18" type="primary">rnhB</name>
    <name evidence="18" type="ORF">ACFOJE_01415</name>
</gene>
<keyword evidence="12 14" id="KW-0378">Hydrolase</keyword>
<evidence type="ECO:0000313" key="19">
    <source>
        <dbReference type="Proteomes" id="UP001595457"/>
    </source>
</evidence>
<dbReference type="EMBL" id="JBHRSJ010000001">
    <property type="protein sequence ID" value="MFC2970874.1"/>
    <property type="molecule type" value="Genomic_DNA"/>
</dbReference>
<dbReference type="Gene3D" id="3.30.420.10">
    <property type="entry name" value="Ribonuclease H-like superfamily/Ribonuclease H"/>
    <property type="match status" value="1"/>
</dbReference>
<evidence type="ECO:0000256" key="9">
    <source>
        <dbReference type="ARBA" id="ARBA00022722"/>
    </source>
</evidence>
<evidence type="ECO:0000313" key="18">
    <source>
        <dbReference type="EMBL" id="MFC2970874.1"/>
    </source>
</evidence>
<accession>A0ABV7AN33</accession>
<reference evidence="19" key="1">
    <citation type="journal article" date="2019" name="Int. J. Syst. Evol. Microbiol.">
        <title>The Global Catalogue of Microorganisms (GCM) 10K type strain sequencing project: providing services to taxonomists for standard genome sequencing and annotation.</title>
        <authorList>
            <consortium name="The Broad Institute Genomics Platform"/>
            <consortium name="The Broad Institute Genome Sequencing Center for Infectious Disease"/>
            <person name="Wu L."/>
            <person name="Ma J."/>
        </authorList>
    </citation>
    <scope>NUCLEOTIDE SEQUENCE [LARGE SCALE GENOMIC DNA]</scope>
    <source>
        <strain evidence="19">KCTC 62195</strain>
    </source>
</reference>
<dbReference type="Pfam" id="PF01351">
    <property type="entry name" value="RNase_HII"/>
    <property type="match status" value="1"/>
</dbReference>
<keyword evidence="8 14" id="KW-0963">Cytoplasm</keyword>
<evidence type="ECO:0000256" key="15">
    <source>
        <dbReference type="PROSITE-ProRule" id="PRU01319"/>
    </source>
</evidence>
<dbReference type="EC" id="3.1.26.4" evidence="6 14"/>
<evidence type="ECO:0000256" key="13">
    <source>
        <dbReference type="ARBA" id="ARBA00023211"/>
    </source>
</evidence>
<dbReference type="HAMAP" id="MF_00052_B">
    <property type="entry name" value="RNase_HII_B"/>
    <property type="match status" value="1"/>
</dbReference>
<evidence type="ECO:0000256" key="3">
    <source>
        <dbReference type="ARBA" id="ARBA00004065"/>
    </source>
</evidence>
<comment type="catalytic activity">
    <reaction evidence="1 14 15 16">
        <text>Endonucleolytic cleavage to 5'-phosphomonoester.</text>
        <dbReference type="EC" id="3.1.26.4"/>
    </reaction>
</comment>
<dbReference type="NCBIfam" id="NF000596">
    <property type="entry name" value="PRK00015.1-4"/>
    <property type="match status" value="1"/>
</dbReference>
<feature type="binding site" evidence="14 15">
    <location>
        <position position="110"/>
    </location>
    <ligand>
        <name>a divalent metal cation</name>
        <dbReference type="ChEBI" id="CHEBI:60240"/>
    </ligand>
</feature>
<feature type="binding site" evidence="14 15">
    <location>
        <position position="19"/>
    </location>
    <ligand>
        <name>a divalent metal cation</name>
        <dbReference type="ChEBI" id="CHEBI:60240"/>
    </ligand>
</feature>
<evidence type="ECO:0000256" key="1">
    <source>
        <dbReference type="ARBA" id="ARBA00000077"/>
    </source>
</evidence>
<evidence type="ECO:0000256" key="5">
    <source>
        <dbReference type="ARBA" id="ARBA00007383"/>
    </source>
</evidence>
<comment type="cofactor">
    <cofactor evidence="2">
        <name>Mg(2+)</name>
        <dbReference type="ChEBI" id="CHEBI:18420"/>
    </cofactor>
</comment>
<dbReference type="PROSITE" id="PS51975">
    <property type="entry name" value="RNASE_H_2"/>
    <property type="match status" value="1"/>
</dbReference>
<dbReference type="InterPro" id="IPR012337">
    <property type="entry name" value="RNaseH-like_sf"/>
</dbReference>
<keyword evidence="13 14" id="KW-0464">Manganese</keyword>
<comment type="function">
    <text evidence="3 14 16">Endonuclease that specifically degrades the RNA of RNA-DNA hybrids.</text>
</comment>
<proteinExistence type="inferred from homology"/>
<evidence type="ECO:0000256" key="8">
    <source>
        <dbReference type="ARBA" id="ARBA00022490"/>
    </source>
</evidence>
<evidence type="ECO:0000256" key="6">
    <source>
        <dbReference type="ARBA" id="ARBA00012180"/>
    </source>
</evidence>
<dbReference type="InterPro" id="IPR036397">
    <property type="entry name" value="RNaseH_sf"/>
</dbReference>
<dbReference type="PANTHER" id="PTHR10954">
    <property type="entry name" value="RIBONUCLEASE H2 SUBUNIT A"/>
    <property type="match status" value="1"/>
</dbReference>
<evidence type="ECO:0000256" key="2">
    <source>
        <dbReference type="ARBA" id="ARBA00001946"/>
    </source>
</evidence>
<evidence type="ECO:0000256" key="7">
    <source>
        <dbReference type="ARBA" id="ARBA00019179"/>
    </source>
</evidence>
<evidence type="ECO:0000256" key="10">
    <source>
        <dbReference type="ARBA" id="ARBA00022723"/>
    </source>
</evidence>
<organism evidence="18 19">
    <name type="scientific">Azotobacter bryophylli</name>
    <dbReference type="NCBI Taxonomy" id="1986537"/>
    <lineage>
        <taxon>Bacteria</taxon>
        <taxon>Pseudomonadati</taxon>
        <taxon>Pseudomonadota</taxon>
        <taxon>Gammaproteobacteria</taxon>
        <taxon>Pseudomonadales</taxon>
        <taxon>Pseudomonadaceae</taxon>
        <taxon>Azotobacter</taxon>
    </lineage>
</organism>
<evidence type="ECO:0000256" key="14">
    <source>
        <dbReference type="HAMAP-Rule" id="MF_00052"/>
    </source>
</evidence>
<dbReference type="InterPro" id="IPR024567">
    <property type="entry name" value="RNase_HII/HIII_dom"/>
</dbReference>
<keyword evidence="19" id="KW-1185">Reference proteome</keyword>
<comment type="subcellular location">
    <subcellularLocation>
        <location evidence="4 14">Cytoplasm</location>
    </subcellularLocation>
</comment>
<evidence type="ECO:0000256" key="11">
    <source>
        <dbReference type="ARBA" id="ARBA00022759"/>
    </source>
</evidence>
<name>A0ABV7AN33_9GAMM</name>